<dbReference type="Pfam" id="PF24035">
    <property type="entry name" value="DUF7344"/>
    <property type="match status" value="1"/>
</dbReference>
<gene>
    <name evidence="2" type="ORF">SAMN05216285_2598</name>
</gene>
<organism evidence="2 3">
    <name type="scientific">Natrinema salifodinae</name>
    <dbReference type="NCBI Taxonomy" id="1202768"/>
    <lineage>
        <taxon>Archaea</taxon>
        <taxon>Methanobacteriati</taxon>
        <taxon>Methanobacteriota</taxon>
        <taxon>Stenosarchaea group</taxon>
        <taxon>Halobacteria</taxon>
        <taxon>Halobacteriales</taxon>
        <taxon>Natrialbaceae</taxon>
        <taxon>Natrinema</taxon>
    </lineage>
</organism>
<proteinExistence type="predicted"/>
<evidence type="ECO:0000313" key="3">
    <source>
        <dbReference type="Proteomes" id="UP000183275"/>
    </source>
</evidence>
<dbReference type="EMBL" id="FOIS01000003">
    <property type="protein sequence ID" value="SEW14091.1"/>
    <property type="molecule type" value="Genomic_DNA"/>
</dbReference>
<accession>A0A1I0PI21</accession>
<sequence>MSSPTRAPAVDVERFVRLTDVSLDDAYALLANPRTRLTLHVLSTCDSRLSVATLTDAVARRDELDVDAVRASLVHTVLPKLDAYELVEYDRDADAVRLDGPVVAAADPIADLAGTPESEPESAGANS</sequence>
<dbReference type="InterPro" id="IPR055768">
    <property type="entry name" value="DUF7344"/>
</dbReference>
<dbReference type="AlphaFoldDB" id="A0A1I0PI21"/>
<feature type="domain" description="DUF7344" evidence="1">
    <location>
        <begin position="28"/>
        <end position="97"/>
    </location>
</feature>
<protein>
    <recommendedName>
        <fullName evidence="1">DUF7344 domain-containing protein</fullName>
    </recommendedName>
</protein>
<dbReference type="RefSeq" id="WP_049991812.1">
    <property type="nucleotide sequence ID" value="NZ_FOIS01000003.1"/>
</dbReference>
<keyword evidence="3" id="KW-1185">Reference proteome</keyword>
<dbReference type="Proteomes" id="UP000183275">
    <property type="component" value="Unassembled WGS sequence"/>
</dbReference>
<name>A0A1I0PI21_9EURY</name>
<dbReference type="OrthoDB" id="247722at2157"/>
<reference evidence="3" key="1">
    <citation type="submission" date="2016-10" db="EMBL/GenBank/DDBJ databases">
        <authorList>
            <person name="Varghese N."/>
        </authorList>
    </citation>
    <scope>NUCLEOTIDE SEQUENCE [LARGE SCALE GENOMIC DNA]</scope>
    <source>
        <strain evidence="3">CGMCC 1.12284</strain>
    </source>
</reference>
<evidence type="ECO:0000313" key="2">
    <source>
        <dbReference type="EMBL" id="SEW14091.1"/>
    </source>
</evidence>
<dbReference type="eggNOG" id="arCOG03828">
    <property type="taxonomic scope" value="Archaea"/>
</dbReference>
<evidence type="ECO:0000259" key="1">
    <source>
        <dbReference type="Pfam" id="PF24035"/>
    </source>
</evidence>